<evidence type="ECO:0000313" key="8">
    <source>
        <dbReference type="Proteomes" id="UP000067434"/>
    </source>
</evidence>
<feature type="transmembrane region" description="Helical" evidence="6">
    <location>
        <begin position="85"/>
        <end position="113"/>
    </location>
</feature>
<dbReference type="EMBL" id="CP009961">
    <property type="protein sequence ID" value="AKG38317.1"/>
    <property type="molecule type" value="Genomic_DNA"/>
</dbReference>
<keyword evidence="3 6" id="KW-0812">Transmembrane</keyword>
<dbReference type="AlphaFoldDB" id="A0A0F7FGV0"/>
<feature type="transmembrane region" description="Helical" evidence="6">
    <location>
        <begin position="150"/>
        <end position="173"/>
    </location>
</feature>
<feature type="transmembrane region" description="Helical" evidence="6">
    <location>
        <begin position="12"/>
        <end position="39"/>
    </location>
</feature>
<feature type="transmembrane region" description="Helical" evidence="6">
    <location>
        <begin position="352"/>
        <end position="373"/>
    </location>
</feature>
<feature type="transmembrane region" description="Helical" evidence="6">
    <location>
        <begin position="230"/>
        <end position="255"/>
    </location>
</feature>
<dbReference type="Gene3D" id="1.20.1740.10">
    <property type="entry name" value="Amino acid/polyamine transporter I"/>
    <property type="match status" value="1"/>
</dbReference>
<dbReference type="GeneID" id="25401000"/>
<protein>
    <recommendedName>
        <fullName evidence="9">Amino acid permease</fullName>
    </recommendedName>
</protein>
<feature type="transmembrane region" description="Helical" evidence="6">
    <location>
        <begin position="45"/>
        <end position="64"/>
    </location>
</feature>
<proteinExistence type="predicted"/>
<dbReference type="RefSeq" id="WP_052883703.1">
    <property type="nucleotide sequence ID" value="NZ_CP009961.1"/>
</dbReference>
<dbReference type="HOGENOM" id="CLU_007946_15_12_2"/>
<evidence type="ECO:0000256" key="3">
    <source>
        <dbReference type="ARBA" id="ARBA00022692"/>
    </source>
</evidence>
<dbReference type="Proteomes" id="UP000067434">
    <property type="component" value="Chromosome"/>
</dbReference>
<name>A0A0F7FGV0_9CREN</name>
<feature type="transmembrane region" description="Helical" evidence="6">
    <location>
        <begin position="325"/>
        <end position="346"/>
    </location>
</feature>
<organism evidence="7 8">
    <name type="scientific">Infirmifilum uzonense</name>
    <dbReference type="NCBI Taxonomy" id="1550241"/>
    <lineage>
        <taxon>Archaea</taxon>
        <taxon>Thermoproteota</taxon>
        <taxon>Thermoprotei</taxon>
        <taxon>Thermofilales</taxon>
        <taxon>Thermofilaceae</taxon>
        <taxon>Infirmifilum</taxon>
    </lineage>
</organism>
<dbReference type="PANTHER" id="PTHR42770">
    <property type="entry name" value="AMINO ACID TRANSPORTER-RELATED"/>
    <property type="match status" value="1"/>
</dbReference>
<dbReference type="PATRIC" id="fig|1550241.5.peg.444"/>
<dbReference type="OrthoDB" id="43026at2157"/>
<feature type="transmembrane region" description="Helical" evidence="6">
    <location>
        <begin position="193"/>
        <end position="210"/>
    </location>
</feature>
<evidence type="ECO:0000256" key="1">
    <source>
        <dbReference type="ARBA" id="ARBA00004651"/>
    </source>
</evidence>
<dbReference type="InterPro" id="IPR002293">
    <property type="entry name" value="AA/rel_permease1"/>
</dbReference>
<sequence length="447" mass="48263">MAKEQRLKRKLGLLGVFSFGYADVGAGIYMTLGLVAAHAGPATPIAYAVASISYLLTALSYAELSSSFPEAGGGMIFAEKAFGKFIAFLAGWSLLLDYIVTGSIFALSATGYLGHLIPLLKTDPYFGLTAALLVGSLVVLNIVGIRESAAVSSILVVMDVVGLSVIMLIGYTTRFQPFFDQIAIGTNPTWENFLYGSTLAMASYLGIEVVSQTAGETRKAGSTIPKAVKLVSIIVILFAVLFSTLAIGVVGWQILGESEKDPAAVVAQQLPYGGIFALWISMIGMTVCYVATNTGVVGVSRMVYAMSEQGMLPEWLTALHKRFNTPYKAIILFAFFQLMLAYIGHLGLAADLYNFGALLSYMIVNLSVVMLRIKDPYRYRPFMTPGNITVSIKRKSYLIPLGAIGGFIANLVMWLMVVGTHEEGRLVGFSWLAVGLLAYFLYVARKR</sequence>
<keyword evidence="8" id="KW-1185">Reference proteome</keyword>
<feature type="transmembrane region" description="Helical" evidence="6">
    <location>
        <begin position="397"/>
        <end position="420"/>
    </location>
</feature>
<evidence type="ECO:0000313" key="7">
    <source>
        <dbReference type="EMBL" id="AKG38317.1"/>
    </source>
</evidence>
<keyword evidence="2" id="KW-1003">Cell membrane</keyword>
<evidence type="ECO:0000256" key="6">
    <source>
        <dbReference type="SAM" id="Phobius"/>
    </source>
</evidence>
<feature type="transmembrane region" description="Helical" evidence="6">
    <location>
        <begin position="125"/>
        <end position="143"/>
    </location>
</feature>
<dbReference type="PIRSF" id="PIRSF006060">
    <property type="entry name" value="AA_transporter"/>
    <property type="match status" value="1"/>
</dbReference>
<dbReference type="STRING" id="1550241.MA03_02175"/>
<evidence type="ECO:0008006" key="9">
    <source>
        <dbReference type="Google" id="ProtNLM"/>
    </source>
</evidence>
<feature type="transmembrane region" description="Helical" evidence="6">
    <location>
        <begin position="275"/>
        <end position="304"/>
    </location>
</feature>
<comment type="subcellular location">
    <subcellularLocation>
        <location evidence="1">Cell membrane</location>
        <topology evidence="1">Multi-pass membrane protein</topology>
    </subcellularLocation>
</comment>
<feature type="transmembrane region" description="Helical" evidence="6">
    <location>
        <begin position="426"/>
        <end position="444"/>
    </location>
</feature>
<evidence type="ECO:0000256" key="2">
    <source>
        <dbReference type="ARBA" id="ARBA00022475"/>
    </source>
</evidence>
<evidence type="ECO:0000256" key="5">
    <source>
        <dbReference type="ARBA" id="ARBA00023136"/>
    </source>
</evidence>
<dbReference type="InterPro" id="IPR050367">
    <property type="entry name" value="APC_superfamily"/>
</dbReference>
<accession>A0A0F7FGV0</accession>
<gene>
    <name evidence="7" type="ORF">MA03_02175</name>
</gene>
<reference evidence="7 8" key="1">
    <citation type="journal article" date="2015" name="Stand. Genomic Sci.">
        <title>Complete genome sequence of and proposal of Thermofilum uzonense sp. nov. a novel hyperthermophilic crenarchaeon and emended description of the genus Thermofilum.</title>
        <authorList>
            <person name="Toshchakov S.V."/>
            <person name="Korzhenkov A.A."/>
            <person name="Samarov N.I."/>
            <person name="Mazunin I.O."/>
            <person name="Mozhey O.I."/>
            <person name="Shmyr I.S."/>
            <person name="Derbikova K.S."/>
            <person name="Taranov E.A."/>
            <person name="Dominova I.N."/>
            <person name="Bonch-Osmolovskaya E.A."/>
            <person name="Patrushev M.V."/>
            <person name="Podosokorskaya O.A."/>
            <person name="Kublanov I.V."/>
        </authorList>
    </citation>
    <scope>NUCLEOTIDE SEQUENCE [LARGE SCALE GENOMIC DNA]</scope>
    <source>
        <strain evidence="7 8">1807-2</strain>
    </source>
</reference>
<keyword evidence="4 6" id="KW-1133">Transmembrane helix</keyword>
<dbReference type="KEGG" id="thf:MA03_02175"/>
<dbReference type="Pfam" id="PF13520">
    <property type="entry name" value="AA_permease_2"/>
    <property type="match status" value="1"/>
</dbReference>
<dbReference type="PANTHER" id="PTHR42770:SF11">
    <property type="entry name" value="INNER MEMBRANE TRANSPORT PROTEIN YBAT"/>
    <property type="match status" value="1"/>
</dbReference>
<evidence type="ECO:0000256" key="4">
    <source>
        <dbReference type="ARBA" id="ARBA00022989"/>
    </source>
</evidence>
<keyword evidence="5 6" id="KW-0472">Membrane</keyword>
<dbReference type="GO" id="GO:0022857">
    <property type="term" value="F:transmembrane transporter activity"/>
    <property type="evidence" value="ECO:0007669"/>
    <property type="project" value="InterPro"/>
</dbReference>
<dbReference type="GO" id="GO:0005886">
    <property type="term" value="C:plasma membrane"/>
    <property type="evidence" value="ECO:0007669"/>
    <property type="project" value="UniProtKB-SubCell"/>
</dbReference>